<dbReference type="GO" id="GO:0004540">
    <property type="term" value="F:RNA nuclease activity"/>
    <property type="evidence" value="ECO:0007669"/>
    <property type="project" value="InterPro"/>
</dbReference>
<keyword evidence="4" id="KW-1185">Reference proteome</keyword>
<feature type="compositionally biased region" description="Pro residues" evidence="1">
    <location>
        <begin position="385"/>
        <end position="395"/>
    </location>
</feature>
<feature type="compositionally biased region" description="Basic and acidic residues" evidence="1">
    <location>
        <begin position="370"/>
        <end position="384"/>
    </location>
</feature>
<dbReference type="AlphaFoldDB" id="A0A9W6P9Z1"/>
<proteinExistence type="predicted"/>
<dbReference type="InterPro" id="IPR047140">
    <property type="entry name" value="LabA"/>
</dbReference>
<evidence type="ECO:0000313" key="4">
    <source>
        <dbReference type="Proteomes" id="UP001165092"/>
    </source>
</evidence>
<gene>
    <name evidence="3" type="ORF">Nans01_41000</name>
</gene>
<dbReference type="Pfam" id="PF01936">
    <property type="entry name" value="NYN"/>
    <property type="match status" value="1"/>
</dbReference>
<reference evidence="3" key="1">
    <citation type="submission" date="2023-02" db="EMBL/GenBank/DDBJ databases">
        <title>Nocardiopsis ansamitocini NBRC 112285.</title>
        <authorList>
            <person name="Ichikawa N."/>
            <person name="Sato H."/>
            <person name="Tonouchi N."/>
        </authorList>
    </citation>
    <scope>NUCLEOTIDE SEQUENCE</scope>
    <source>
        <strain evidence="3">NBRC 112285</strain>
    </source>
</reference>
<dbReference type="PANTHER" id="PTHR35458">
    <property type="entry name" value="SLR0755 PROTEIN"/>
    <property type="match status" value="1"/>
</dbReference>
<protein>
    <recommendedName>
        <fullName evidence="2">NYN domain-containing protein</fullName>
    </recommendedName>
</protein>
<evidence type="ECO:0000259" key="2">
    <source>
        <dbReference type="Pfam" id="PF01936"/>
    </source>
</evidence>
<feature type="region of interest" description="Disordered" evidence="1">
    <location>
        <begin position="262"/>
        <end position="471"/>
    </location>
</feature>
<name>A0A9W6P9Z1_9ACTN</name>
<dbReference type="RefSeq" id="WP_285761294.1">
    <property type="nucleotide sequence ID" value="NZ_BSQG01000009.1"/>
</dbReference>
<comment type="caution">
    <text evidence="3">The sequence shown here is derived from an EMBL/GenBank/DDBJ whole genome shotgun (WGS) entry which is preliminary data.</text>
</comment>
<feature type="compositionally biased region" description="Gly residues" evidence="1">
    <location>
        <begin position="399"/>
        <end position="411"/>
    </location>
</feature>
<evidence type="ECO:0000313" key="3">
    <source>
        <dbReference type="EMBL" id="GLU49749.1"/>
    </source>
</evidence>
<accession>A0A9W6P9Z1</accession>
<evidence type="ECO:0000256" key="1">
    <source>
        <dbReference type="SAM" id="MobiDB-lite"/>
    </source>
</evidence>
<feature type="compositionally biased region" description="Low complexity" evidence="1">
    <location>
        <begin position="349"/>
        <end position="365"/>
    </location>
</feature>
<organism evidence="3 4">
    <name type="scientific">Nocardiopsis ansamitocini</name>
    <dbReference type="NCBI Taxonomy" id="1670832"/>
    <lineage>
        <taxon>Bacteria</taxon>
        <taxon>Bacillati</taxon>
        <taxon>Actinomycetota</taxon>
        <taxon>Actinomycetes</taxon>
        <taxon>Streptosporangiales</taxon>
        <taxon>Nocardiopsidaceae</taxon>
        <taxon>Nocardiopsis</taxon>
    </lineage>
</organism>
<dbReference type="EMBL" id="BSQG01000009">
    <property type="protein sequence ID" value="GLU49749.1"/>
    <property type="molecule type" value="Genomic_DNA"/>
</dbReference>
<dbReference type="PANTHER" id="PTHR35458:SF8">
    <property type="entry name" value="SLR0650 PROTEIN"/>
    <property type="match status" value="1"/>
</dbReference>
<feature type="compositionally biased region" description="Polar residues" evidence="1">
    <location>
        <begin position="324"/>
        <end position="336"/>
    </location>
</feature>
<dbReference type="InterPro" id="IPR021139">
    <property type="entry name" value="NYN"/>
</dbReference>
<feature type="domain" description="NYN" evidence="2">
    <location>
        <begin position="12"/>
        <end position="165"/>
    </location>
</feature>
<sequence length="553" mass="58350">MDRCALFVDAGYLLADGAMAVHGTRNRDSVSWDYAGLVQLLDEVARDRTGLPLLRCYWYEAAADGRRSQEQDGIADIPGVKFRAARIRPGRREGVETYVQRDMLALARSGNLCDAVLISGDEDMAPIVAEIQELGVRVTVVNISVEGNWTISRALRRECDDLIEIGAGHLRPHVNLVAGAGGPADDTVPAAHTGPLANGRSRPSVGQVTRQPVTAHAGASRVEPAANAQLDVMFAQTGAQQAATGGTAMDQLRAMRQTIAQQRATGDHLAPQGTSGIEPRTGPVDVSGYQTGGVPPQSQTGGHPSLAARPPTGEHPGLAARSGTGPQPSMSPRQSTGPQQGMRGGQPGGYQPPQGGYPVPGQAGQHQSSGHREPMMGGGYDREAPPPTRGGPPDPRFGSGNGENPGYGGNTGPNPTFGASTGTDPGYRNTHGASGGFEPVTGPRRRAERIQHGPYTNPTPRVGYTPQDPSATRTVDEAVALAAKEGSDFAESIARDAPILWLEAVLARKPRMPSDLEARLLQGSALPIDFLLRDEVRHALRQGFWDALERSRA</sequence>
<dbReference type="Gene3D" id="3.40.50.1010">
    <property type="entry name" value="5'-nuclease"/>
    <property type="match status" value="1"/>
</dbReference>
<dbReference type="Proteomes" id="UP001165092">
    <property type="component" value="Unassembled WGS sequence"/>
</dbReference>